<keyword evidence="4 5" id="KW-0349">Heme</keyword>
<dbReference type="Proteomes" id="UP000266188">
    <property type="component" value="Unassembled WGS sequence"/>
</dbReference>
<dbReference type="AlphaFoldDB" id="A0A3A3A6E9"/>
<evidence type="ECO:0000256" key="3">
    <source>
        <dbReference type="ARBA" id="ARBA00023004"/>
    </source>
</evidence>
<dbReference type="InterPro" id="IPR037217">
    <property type="entry name" value="Trp/Indoleamine_2_3_dOase-like"/>
</dbReference>
<keyword evidence="2 4" id="KW-0479">Metal-binding</keyword>
<evidence type="ECO:0000313" key="7">
    <source>
        <dbReference type="Proteomes" id="UP000266188"/>
    </source>
</evidence>
<comment type="function">
    <text evidence="5">Produces N-formyl-kynurenine through the oxidation of tryptophan.</text>
</comment>
<dbReference type="GO" id="GO:0034354">
    <property type="term" value="P:'de novo' NAD+ biosynthetic process from L-tryptophan"/>
    <property type="evidence" value="ECO:0007669"/>
    <property type="project" value="TreeGrafter"/>
</dbReference>
<comment type="catalytic activity">
    <reaction evidence="5">
        <text>L-tryptophan + O2 = N-formyl-L-kynurenine</text>
        <dbReference type="Rhea" id="RHEA:24536"/>
        <dbReference type="ChEBI" id="CHEBI:15379"/>
        <dbReference type="ChEBI" id="CHEBI:57912"/>
        <dbReference type="ChEBI" id="CHEBI:58629"/>
    </reaction>
</comment>
<evidence type="ECO:0000313" key="6">
    <source>
        <dbReference type="EMBL" id="RJE25565.1"/>
    </source>
</evidence>
<organism evidence="6 7">
    <name type="scientific">Aspergillus sclerotialis</name>
    <dbReference type="NCBI Taxonomy" id="2070753"/>
    <lineage>
        <taxon>Eukaryota</taxon>
        <taxon>Fungi</taxon>
        <taxon>Dikarya</taxon>
        <taxon>Ascomycota</taxon>
        <taxon>Pezizomycotina</taxon>
        <taxon>Eurotiomycetes</taxon>
        <taxon>Eurotiomycetidae</taxon>
        <taxon>Eurotiales</taxon>
        <taxon>Aspergillaceae</taxon>
        <taxon>Aspergillus</taxon>
        <taxon>Aspergillus subgen. Polypaecilum</taxon>
    </lineage>
</organism>
<sequence length="465" mass="52809">MFFFILFYVSEALIYTQAMLSSFYIKALRPYLKALTDCLHESAKYTSRTAAKQHETDQALQEMIDKDGAGSWPPKASHKDSWPTALRPYHDIFLELAPLLPVYKVSVDDAINQSRRIEFRTRLQELLRERVDLPAVESVLSTVENEDPSLLQGHAYNGLFACMGYLRHAFRWGTVPVVKCAQEEKIIDFPSELEIPWAFVCRRYGIKSQGGSIMSNFCCNIDEEGRLVYQVNGSMPKKVSSAEHNFVFSFTETEKRALPIYQHIVQSIISFEQGQNQECAEHLKSVNVHLRKAMRVYYEQVIESKIPRSIFVGYMQGFHGWAAGKVVDGEYTEYDGLSGGHLVLFNLLDCFLGLNTFIDEEKFANYIPASQRRFIASVKKHSFRGQVERAGLSELEAQLDGIVKQLRTFRSAHSKRTSRYLSVESPERMVMTAGASTLESGSKATVNDLVSIVDAGLRKKMKETI</sequence>
<name>A0A3A3A6E9_9EURO</name>
<reference evidence="7" key="1">
    <citation type="submission" date="2017-02" db="EMBL/GenBank/DDBJ databases">
        <authorList>
            <person name="Tafer H."/>
            <person name="Lopandic K."/>
        </authorList>
    </citation>
    <scope>NUCLEOTIDE SEQUENCE [LARGE SCALE GENOMIC DNA]</scope>
    <source>
        <strain evidence="7">CBS 366.77</strain>
    </source>
</reference>
<dbReference type="STRING" id="2070753.A0A3A3A6E9"/>
<dbReference type="GO" id="GO:0033754">
    <property type="term" value="F:indoleamine 2,3-dioxygenase activity"/>
    <property type="evidence" value="ECO:0007669"/>
    <property type="project" value="UniProtKB-EC"/>
</dbReference>
<keyword evidence="5" id="KW-0560">Oxidoreductase</keyword>
<dbReference type="InterPro" id="IPR000898">
    <property type="entry name" value="Indolamine_dOase"/>
</dbReference>
<evidence type="ECO:0000256" key="2">
    <source>
        <dbReference type="ARBA" id="ARBA00022723"/>
    </source>
</evidence>
<dbReference type="EMBL" id="MVGC01000044">
    <property type="protein sequence ID" value="RJE25565.1"/>
    <property type="molecule type" value="Genomic_DNA"/>
</dbReference>
<comment type="similarity">
    <text evidence="1 5">Belongs to the indoleamine 2,3-dioxygenase family.</text>
</comment>
<dbReference type="GO" id="GO:0005737">
    <property type="term" value="C:cytoplasm"/>
    <property type="evidence" value="ECO:0007669"/>
    <property type="project" value="TreeGrafter"/>
</dbReference>
<dbReference type="PANTHER" id="PTHR28657:SF11">
    <property type="entry name" value="INDOLEAMINE 2,3-DIOXYGENASE"/>
    <property type="match status" value="1"/>
</dbReference>
<dbReference type="Pfam" id="PF01231">
    <property type="entry name" value="IDO"/>
    <property type="match status" value="1"/>
</dbReference>
<keyword evidence="3 4" id="KW-0408">Iron</keyword>
<evidence type="ECO:0000256" key="5">
    <source>
        <dbReference type="RuleBase" id="RU369119"/>
    </source>
</evidence>
<evidence type="ECO:0000256" key="4">
    <source>
        <dbReference type="PIRSR" id="PIRSR600898-1"/>
    </source>
</evidence>
<dbReference type="EC" id="1.13.11.52" evidence="5"/>
<dbReference type="GO" id="GO:0046872">
    <property type="term" value="F:metal ion binding"/>
    <property type="evidence" value="ECO:0007669"/>
    <property type="project" value="UniProtKB-UniRule"/>
</dbReference>
<dbReference type="SUPFAM" id="SSF140959">
    <property type="entry name" value="Indolic compounds 2,3-dioxygenase-like"/>
    <property type="match status" value="1"/>
</dbReference>
<feature type="binding site" description="proximal binding residue" evidence="4">
    <location>
        <position position="413"/>
    </location>
    <ligand>
        <name>heme b</name>
        <dbReference type="ChEBI" id="CHEBI:60344"/>
    </ligand>
    <ligandPart>
        <name>Fe</name>
        <dbReference type="ChEBI" id="CHEBI:18248"/>
    </ligandPart>
</feature>
<gene>
    <name evidence="6" type="ORF">PHISCL_02105</name>
</gene>
<evidence type="ECO:0000256" key="1">
    <source>
        <dbReference type="ARBA" id="ARBA00007119"/>
    </source>
</evidence>
<dbReference type="Gene3D" id="1.20.58.480">
    <property type="match status" value="1"/>
</dbReference>
<proteinExistence type="inferred from homology"/>
<dbReference type="GO" id="GO:0020037">
    <property type="term" value="F:heme binding"/>
    <property type="evidence" value="ECO:0007669"/>
    <property type="project" value="UniProtKB-UniRule"/>
</dbReference>
<dbReference type="GO" id="GO:0019441">
    <property type="term" value="P:L-tryptophan catabolic process to kynurenine"/>
    <property type="evidence" value="ECO:0007669"/>
    <property type="project" value="UniProtKB-UniRule"/>
</dbReference>
<comment type="caution">
    <text evidence="6">The sequence shown here is derived from an EMBL/GenBank/DDBJ whole genome shotgun (WGS) entry which is preliminary data.</text>
</comment>
<keyword evidence="5" id="KW-0223">Dioxygenase</keyword>
<dbReference type="OrthoDB" id="4662583at2759"/>
<dbReference type="PANTHER" id="PTHR28657">
    <property type="entry name" value="INDOLEAMINE 2,3-DIOXYGENASE"/>
    <property type="match status" value="1"/>
</dbReference>
<protein>
    <recommendedName>
        <fullName evidence="5">Indoleamine 2,3-dioxygenase</fullName>
        <ecNumber evidence="5">1.13.11.52</ecNumber>
    </recommendedName>
</protein>
<keyword evidence="7" id="KW-1185">Reference proteome</keyword>
<accession>A0A3A3A6E9</accession>